<dbReference type="InterPro" id="IPR033954">
    <property type="entry name" value="DiS-bond_Isoase_DsbC/G"/>
</dbReference>
<dbReference type="Gene3D" id="3.40.30.10">
    <property type="entry name" value="Glutaredoxin"/>
    <property type="match status" value="1"/>
</dbReference>
<dbReference type="InterPro" id="IPR009094">
    <property type="entry name" value="DiS-bond_isomerase_DsbC/G_N_sf"/>
</dbReference>
<sequence length="238" mass="25754">MPRKLFRPAIIAAAVLGASAAQASEDAVKRAMEAFIGQPVVESVKRTSYGGLYEVVLDNGELIYTDARVSFIIDGHVIDTRSRQNVTQARLNELAAIDFSILPLDQAIKQVRGDGKRVLVTFEDPNCGYCRRLAKDLVQMDNVTIYTFLYPILSADSTEKSRNIWCAGDRAKAWNDWTIDGKAPAAASCDSSVVDRNVALGQSLRISGTPTMFLADGTRIGGYLPPAQLEAAVSGAAR</sequence>
<dbReference type="CDD" id="cd03020">
    <property type="entry name" value="DsbA_DsbC_DsbG"/>
    <property type="match status" value="1"/>
</dbReference>
<dbReference type="SUPFAM" id="SSF52833">
    <property type="entry name" value="Thioredoxin-like"/>
    <property type="match status" value="1"/>
</dbReference>
<evidence type="ECO:0000256" key="6">
    <source>
        <dbReference type="ARBA" id="ARBA00023284"/>
    </source>
</evidence>
<feature type="domain" description="Thioredoxin" evidence="8">
    <location>
        <begin position="83"/>
        <end position="238"/>
    </location>
</feature>
<dbReference type="Pfam" id="PF10411">
    <property type="entry name" value="DsbC_N"/>
    <property type="match status" value="1"/>
</dbReference>
<evidence type="ECO:0000256" key="1">
    <source>
        <dbReference type="ARBA" id="ARBA00004418"/>
    </source>
</evidence>
<proteinExistence type="inferred from homology"/>
<feature type="chain" id="PRO_5015367446" description="Thiol:disulfide interchange protein" evidence="7">
    <location>
        <begin position="24"/>
        <end position="238"/>
    </location>
</feature>
<dbReference type="InterPro" id="IPR012336">
    <property type="entry name" value="Thioredoxin-like_fold"/>
</dbReference>
<keyword evidence="10" id="KW-1185">Reference proteome</keyword>
<comment type="function">
    <text evidence="7">Required for disulfide bond formation in some periplasmic proteins. Acts by transferring its disulfide bond to other proteins and is reduced in the process.</text>
</comment>
<dbReference type="Gene3D" id="3.10.450.70">
    <property type="entry name" value="Disulphide bond isomerase, DsbC/G, N-terminal"/>
    <property type="match status" value="1"/>
</dbReference>
<dbReference type="InterPro" id="IPR036249">
    <property type="entry name" value="Thioredoxin-like_sf"/>
</dbReference>
<dbReference type="PROSITE" id="PS51352">
    <property type="entry name" value="THIOREDOXIN_2"/>
    <property type="match status" value="1"/>
</dbReference>
<evidence type="ECO:0000313" key="9">
    <source>
        <dbReference type="EMBL" id="PTD96657.1"/>
    </source>
</evidence>
<evidence type="ECO:0000313" key="10">
    <source>
        <dbReference type="Proteomes" id="UP000241193"/>
    </source>
</evidence>
<dbReference type="InterPro" id="IPR017937">
    <property type="entry name" value="Thioredoxin_CS"/>
</dbReference>
<dbReference type="GO" id="GO:0015036">
    <property type="term" value="F:disulfide oxidoreductase activity"/>
    <property type="evidence" value="ECO:0007669"/>
    <property type="project" value="UniProtKB-ARBA"/>
</dbReference>
<protein>
    <recommendedName>
        <fullName evidence="7">Thiol:disulfide interchange protein</fullName>
    </recommendedName>
</protein>
<reference evidence="9 10" key="2">
    <citation type="submission" date="2018-04" db="EMBL/GenBank/DDBJ databases">
        <title>Thauera lacus sp. nov., isolated from an saline lake in Inner Mongolia, China.</title>
        <authorList>
            <person name="Liang Q.-Y."/>
        </authorList>
    </citation>
    <scope>NUCLEOTIDE SEQUENCE [LARGE SCALE GENOMIC DNA]</scope>
    <source>
        <strain evidence="9 10">D20</strain>
    </source>
</reference>
<dbReference type="RefSeq" id="WP_107493058.1">
    <property type="nucleotide sequence ID" value="NZ_PZKC01000005.1"/>
</dbReference>
<keyword evidence="3 7" id="KW-0732">Signal</keyword>
<dbReference type="InterPro" id="IPR013766">
    <property type="entry name" value="Thioredoxin_domain"/>
</dbReference>
<gene>
    <name evidence="9" type="ORF">C8261_07535</name>
</gene>
<dbReference type="InterPro" id="IPR018950">
    <property type="entry name" value="DiS-bond_isomerase_DsbC/G_N"/>
</dbReference>
<dbReference type="InterPro" id="IPR051470">
    <property type="entry name" value="Thiol:disulfide_interchange"/>
</dbReference>
<accession>A0A2T4IFX9</accession>
<dbReference type="Proteomes" id="UP000241193">
    <property type="component" value="Unassembled WGS sequence"/>
</dbReference>
<dbReference type="OrthoDB" id="12976at2"/>
<evidence type="ECO:0000256" key="2">
    <source>
        <dbReference type="ARBA" id="ARBA00009813"/>
    </source>
</evidence>
<keyword evidence="6 7" id="KW-0676">Redox-active center</keyword>
<dbReference type="GO" id="GO:0042597">
    <property type="term" value="C:periplasmic space"/>
    <property type="evidence" value="ECO:0007669"/>
    <property type="project" value="UniProtKB-SubCell"/>
</dbReference>
<dbReference type="Pfam" id="PF13098">
    <property type="entry name" value="Thioredoxin_2"/>
    <property type="match status" value="1"/>
</dbReference>
<comment type="caution">
    <text evidence="9">The sequence shown here is derived from an EMBL/GenBank/DDBJ whole genome shotgun (WGS) entry which is preliminary data.</text>
</comment>
<reference evidence="9 10" key="1">
    <citation type="submission" date="2018-03" db="EMBL/GenBank/DDBJ databases">
        <authorList>
            <person name="Keele B.F."/>
        </authorList>
    </citation>
    <scope>NUCLEOTIDE SEQUENCE [LARGE SCALE GENOMIC DNA]</scope>
    <source>
        <strain evidence="9 10">D20</strain>
    </source>
</reference>
<comment type="subcellular location">
    <subcellularLocation>
        <location evidence="1 7">Periplasm</location>
    </subcellularLocation>
</comment>
<dbReference type="PANTHER" id="PTHR35272:SF3">
    <property type="entry name" value="THIOL:DISULFIDE INTERCHANGE PROTEIN DSBC"/>
    <property type="match status" value="1"/>
</dbReference>
<comment type="similarity">
    <text evidence="2 7">Belongs to the thioredoxin family. DsbC subfamily.</text>
</comment>
<evidence type="ECO:0000259" key="8">
    <source>
        <dbReference type="PROSITE" id="PS51352"/>
    </source>
</evidence>
<dbReference type="EMBL" id="PZKC01000005">
    <property type="protein sequence ID" value="PTD96657.1"/>
    <property type="molecule type" value="Genomic_DNA"/>
</dbReference>
<dbReference type="PANTHER" id="PTHR35272">
    <property type="entry name" value="THIOL:DISULFIDE INTERCHANGE PROTEIN DSBC-RELATED"/>
    <property type="match status" value="1"/>
</dbReference>
<dbReference type="AlphaFoldDB" id="A0A2T4IFX9"/>
<evidence type="ECO:0000256" key="7">
    <source>
        <dbReference type="RuleBase" id="RU364038"/>
    </source>
</evidence>
<name>A0A2T4IFX9_9RHOO</name>
<organism evidence="9 10">
    <name type="scientific">Pseudothauera lacus</name>
    <dbReference type="NCBI Taxonomy" id="2136175"/>
    <lineage>
        <taxon>Bacteria</taxon>
        <taxon>Pseudomonadati</taxon>
        <taxon>Pseudomonadota</taxon>
        <taxon>Betaproteobacteria</taxon>
        <taxon>Rhodocyclales</taxon>
        <taxon>Zoogloeaceae</taxon>
        <taxon>Pseudothauera</taxon>
    </lineage>
</organism>
<evidence type="ECO:0000256" key="5">
    <source>
        <dbReference type="ARBA" id="ARBA00023157"/>
    </source>
</evidence>
<evidence type="ECO:0000256" key="4">
    <source>
        <dbReference type="ARBA" id="ARBA00022764"/>
    </source>
</evidence>
<feature type="signal peptide" evidence="7">
    <location>
        <begin position="1"/>
        <end position="23"/>
    </location>
</feature>
<keyword evidence="5" id="KW-1015">Disulfide bond</keyword>
<dbReference type="SUPFAM" id="SSF54423">
    <property type="entry name" value="DsbC/DsbG N-terminal domain-like"/>
    <property type="match status" value="1"/>
</dbReference>
<dbReference type="PROSITE" id="PS00194">
    <property type="entry name" value="THIOREDOXIN_1"/>
    <property type="match status" value="1"/>
</dbReference>
<evidence type="ECO:0000256" key="3">
    <source>
        <dbReference type="ARBA" id="ARBA00022729"/>
    </source>
</evidence>
<keyword evidence="4 7" id="KW-0574">Periplasm</keyword>